<dbReference type="Proteomes" id="UP000215224">
    <property type="component" value="Chromosome"/>
</dbReference>
<evidence type="ECO:0000256" key="1">
    <source>
        <dbReference type="ARBA" id="ARBA00004651"/>
    </source>
</evidence>
<dbReference type="InterPro" id="IPR023090">
    <property type="entry name" value="UPF0702_alpha/beta_dom_sf"/>
</dbReference>
<comment type="subcellular location">
    <subcellularLocation>
        <location evidence="1">Cell membrane</location>
        <topology evidence="1">Multi-pass membrane protein</topology>
    </subcellularLocation>
</comment>
<dbReference type="InterPro" id="IPR048454">
    <property type="entry name" value="YetF_N"/>
</dbReference>
<organism evidence="10 11">
    <name type="scientific">Sutcliffiella cohnii</name>
    <dbReference type="NCBI Taxonomy" id="33932"/>
    <lineage>
        <taxon>Bacteria</taxon>
        <taxon>Bacillati</taxon>
        <taxon>Bacillota</taxon>
        <taxon>Bacilli</taxon>
        <taxon>Bacillales</taxon>
        <taxon>Bacillaceae</taxon>
        <taxon>Sutcliffiella</taxon>
    </lineage>
</organism>
<keyword evidence="11" id="KW-1185">Reference proteome</keyword>
<dbReference type="RefSeq" id="WP_066414662.1">
    <property type="nucleotide sequence ID" value="NZ_CP018866.1"/>
</dbReference>
<feature type="transmembrane region" description="Helical" evidence="7">
    <location>
        <begin position="61"/>
        <end position="79"/>
    </location>
</feature>
<reference evidence="10 11" key="1">
    <citation type="submission" date="2016-12" db="EMBL/GenBank/DDBJ databases">
        <title>The whole genome sequencing and assembly of Bacillus cohnii DSM 6307T strain.</title>
        <authorList>
            <person name="Lee Y.-J."/>
            <person name="Yi H."/>
            <person name="Bahn Y.-S."/>
            <person name="Kim J.F."/>
            <person name="Lee D.-W."/>
        </authorList>
    </citation>
    <scope>NUCLEOTIDE SEQUENCE [LARGE SCALE GENOMIC DNA]</scope>
    <source>
        <strain evidence="10 11">DSM 6307</strain>
    </source>
</reference>
<evidence type="ECO:0000256" key="5">
    <source>
        <dbReference type="ARBA" id="ARBA00022989"/>
    </source>
</evidence>
<dbReference type="KEGG" id="bcoh:BC6307_04925"/>
<dbReference type="EMBL" id="CP018866">
    <property type="protein sequence ID" value="AST90672.1"/>
    <property type="molecule type" value="Genomic_DNA"/>
</dbReference>
<comment type="similarity">
    <text evidence="2">Belongs to the UPF0702 family.</text>
</comment>
<dbReference type="STRING" id="1314751.GCA_001591425_01699"/>
<evidence type="ECO:0000256" key="3">
    <source>
        <dbReference type="ARBA" id="ARBA00022475"/>
    </source>
</evidence>
<feature type="transmembrane region" description="Helical" evidence="7">
    <location>
        <begin position="7"/>
        <end position="25"/>
    </location>
</feature>
<protein>
    <recommendedName>
        <fullName evidence="12">DUF421 domain-containing protein</fullName>
    </recommendedName>
</protein>
<evidence type="ECO:0008006" key="12">
    <source>
        <dbReference type="Google" id="ProtNLM"/>
    </source>
</evidence>
<feature type="domain" description="YetF-like N-terminal transmembrane" evidence="9">
    <location>
        <begin position="4"/>
        <end position="78"/>
    </location>
</feature>
<dbReference type="Gene3D" id="3.30.240.20">
    <property type="entry name" value="bsu07140 like domains"/>
    <property type="match status" value="2"/>
</dbReference>
<gene>
    <name evidence="10" type="ORF">BC6307_04925</name>
</gene>
<feature type="domain" description="YetF C-terminal" evidence="8">
    <location>
        <begin position="80"/>
        <end position="214"/>
    </location>
</feature>
<dbReference type="PANTHER" id="PTHR34582">
    <property type="entry name" value="UPF0702 TRANSMEMBRANE PROTEIN YCAP"/>
    <property type="match status" value="1"/>
</dbReference>
<evidence type="ECO:0000259" key="8">
    <source>
        <dbReference type="Pfam" id="PF04239"/>
    </source>
</evidence>
<accession>A0A223KMI0</accession>
<dbReference type="AlphaFoldDB" id="A0A223KMI0"/>
<evidence type="ECO:0000313" key="10">
    <source>
        <dbReference type="EMBL" id="AST90672.1"/>
    </source>
</evidence>
<evidence type="ECO:0000256" key="2">
    <source>
        <dbReference type="ARBA" id="ARBA00006448"/>
    </source>
</evidence>
<proteinExistence type="inferred from homology"/>
<evidence type="ECO:0000313" key="11">
    <source>
        <dbReference type="Proteomes" id="UP000215224"/>
    </source>
</evidence>
<name>A0A223KMI0_9BACI</name>
<evidence type="ECO:0000259" key="9">
    <source>
        <dbReference type="Pfam" id="PF20730"/>
    </source>
</evidence>
<keyword evidence="6 7" id="KW-0472">Membrane</keyword>
<keyword evidence="5 7" id="KW-1133">Transmembrane helix</keyword>
<dbReference type="InterPro" id="IPR007353">
    <property type="entry name" value="DUF421"/>
</dbReference>
<dbReference type="GO" id="GO:0005886">
    <property type="term" value="C:plasma membrane"/>
    <property type="evidence" value="ECO:0007669"/>
    <property type="project" value="UniProtKB-SubCell"/>
</dbReference>
<dbReference type="Pfam" id="PF20730">
    <property type="entry name" value="YetF_N"/>
    <property type="match status" value="1"/>
</dbReference>
<evidence type="ECO:0000256" key="6">
    <source>
        <dbReference type="ARBA" id="ARBA00023136"/>
    </source>
</evidence>
<dbReference type="PANTHER" id="PTHR34582:SF5">
    <property type="entry name" value="UPF0702 TRANSMEMBRANE PROTEIN YETF"/>
    <property type="match status" value="1"/>
</dbReference>
<evidence type="ECO:0000256" key="7">
    <source>
        <dbReference type="SAM" id="Phobius"/>
    </source>
</evidence>
<dbReference type="Pfam" id="PF04239">
    <property type="entry name" value="DUF421"/>
    <property type="match status" value="1"/>
</dbReference>
<keyword evidence="3" id="KW-1003">Cell membrane</keyword>
<evidence type="ECO:0000256" key="4">
    <source>
        <dbReference type="ARBA" id="ARBA00022692"/>
    </source>
</evidence>
<keyword evidence="4 7" id="KW-0812">Transmembrane</keyword>
<sequence length="229" mass="26075">MDFIRIAVELSVGFISLFIVTQLLGKTQITQITPFDFISALVLGELVGNALYDPEVGVDKILYSLTLWGILIYLLELITQKWRRSRKILEGRPSLVIYEGKINRKELKRSKLDINQLQHLLRAKGAFSIREVEYAVLETDGSVSVLKKHGFANPTNADLSIPYSKPQLAVTLISDGDVIYENLEEFHLTVQWLLLEIKKQGFHNPSDILLAEYQQGKSLYILPFTEEKL</sequence>